<dbReference type="AlphaFoldDB" id="A0A210QUK7"/>
<comment type="caution">
    <text evidence="1">The sequence shown here is derived from an EMBL/GenBank/DDBJ whole genome shotgun (WGS) entry which is preliminary data.</text>
</comment>
<dbReference type="OrthoDB" id="6066070at2759"/>
<name>A0A210QUK7_MIZYE</name>
<evidence type="ECO:0000313" key="2">
    <source>
        <dbReference type="Proteomes" id="UP000242188"/>
    </source>
</evidence>
<gene>
    <name evidence="1" type="ORF">KP79_PYT22168</name>
</gene>
<proteinExistence type="predicted"/>
<evidence type="ECO:0000313" key="1">
    <source>
        <dbReference type="EMBL" id="OWF52431.1"/>
    </source>
</evidence>
<sequence length="63" mass="7426">MLEPEHRRISRRPNVYPYNNREEIIPKKRTKCPLFYQQDETLIKPGQEYISGGPSLTGEHVSK</sequence>
<keyword evidence="2" id="KW-1185">Reference proteome</keyword>
<dbReference type="EMBL" id="NEDP02001809">
    <property type="protein sequence ID" value="OWF52431.1"/>
    <property type="molecule type" value="Genomic_DNA"/>
</dbReference>
<reference evidence="1 2" key="1">
    <citation type="journal article" date="2017" name="Nat. Ecol. Evol.">
        <title>Scallop genome provides insights into evolution of bilaterian karyotype and development.</title>
        <authorList>
            <person name="Wang S."/>
            <person name="Zhang J."/>
            <person name="Jiao W."/>
            <person name="Li J."/>
            <person name="Xun X."/>
            <person name="Sun Y."/>
            <person name="Guo X."/>
            <person name="Huan P."/>
            <person name="Dong B."/>
            <person name="Zhang L."/>
            <person name="Hu X."/>
            <person name="Sun X."/>
            <person name="Wang J."/>
            <person name="Zhao C."/>
            <person name="Wang Y."/>
            <person name="Wang D."/>
            <person name="Huang X."/>
            <person name="Wang R."/>
            <person name="Lv J."/>
            <person name="Li Y."/>
            <person name="Zhang Z."/>
            <person name="Liu B."/>
            <person name="Lu W."/>
            <person name="Hui Y."/>
            <person name="Liang J."/>
            <person name="Zhou Z."/>
            <person name="Hou R."/>
            <person name="Li X."/>
            <person name="Liu Y."/>
            <person name="Li H."/>
            <person name="Ning X."/>
            <person name="Lin Y."/>
            <person name="Zhao L."/>
            <person name="Xing Q."/>
            <person name="Dou J."/>
            <person name="Li Y."/>
            <person name="Mao J."/>
            <person name="Guo H."/>
            <person name="Dou H."/>
            <person name="Li T."/>
            <person name="Mu C."/>
            <person name="Jiang W."/>
            <person name="Fu Q."/>
            <person name="Fu X."/>
            <person name="Miao Y."/>
            <person name="Liu J."/>
            <person name="Yu Q."/>
            <person name="Li R."/>
            <person name="Liao H."/>
            <person name="Li X."/>
            <person name="Kong Y."/>
            <person name="Jiang Z."/>
            <person name="Chourrout D."/>
            <person name="Li R."/>
            <person name="Bao Z."/>
        </authorList>
    </citation>
    <scope>NUCLEOTIDE SEQUENCE [LARGE SCALE GENOMIC DNA]</scope>
    <source>
        <strain evidence="1 2">PY_sf001</strain>
    </source>
</reference>
<protein>
    <submittedName>
        <fullName evidence="1">Uncharacterized protein</fullName>
    </submittedName>
</protein>
<organism evidence="1 2">
    <name type="scientific">Mizuhopecten yessoensis</name>
    <name type="common">Japanese scallop</name>
    <name type="synonym">Patinopecten yessoensis</name>
    <dbReference type="NCBI Taxonomy" id="6573"/>
    <lineage>
        <taxon>Eukaryota</taxon>
        <taxon>Metazoa</taxon>
        <taxon>Spiralia</taxon>
        <taxon>Lophotrochozoa</taxon>
        <taxon>Mollusca</taxon>
        <taxon>Bivalvia</taxon>
        <taxon>Autobranchia</taxon>
        <taxon>Pteriomorphia</taxon>
        <taxon>Pectinida</taxon>
        <taxon>Pectinoidea</taxon>
        <taxon>Pectinidae</taxon>
        <taxon>Mizuhopecten</taxon>
    </lineage>
</organism>
<dbReference type="Proteomes" id="UP000242188">
    <property type="component" value="Unassembled WGS sequence"/>
</dbReference>
<accession>A0A210QUK7</accession>